<dbReference type="AlphaFoldDB" id="A0A317XHI0"/>
<protein>
    <recommendedName>
        <fullName evidence="1">IMS import disulfide relay-system CHCH-CHCH-like Cx9C domain-containing protein</fullName>
    </recommendedName>
</protein>
<dbReference type="InterPro" id="IPR031731">
    <property type="entry name" value="CX9C"/>
</dbReference>
<feature type="domain" description="IMS import disulfide relay-system CHCH-CHCH-like Cx9C" evidence="1">
    <location>
        <begin position="13"/>
        <end position="55"/>
    </location>
</feature>
<evidence type="ECO:0000313" key="2">
    <source>
        <dbReference type="EMBL" id="PWY97267.1"/>
    </source>
</evidence>
<dbReference type="Proteomes" id="UP000246740">
    <property type="component" value="Unassembled WGS sequence"/>
</dbReference>
<dbReference type="OrthoDB" id="2581252at2759"/>
<accession>A0A317XHI0</accession>
<sequence length="130" mass="14648">MPFLPTKMESSIDQVAAKCGKQLDTFQRCILANQQNPGACETYKTELSRCAANAVPILNEIKNRCAAQVIAYDRCLEQFTSKGDAELEKNCTPRLRDLWFCTEKVKRELDTKDNEDLKKSLDQGKAALSK</sequence>
<evidence type="ECO:0000313" key="3">
    <source>
        <dbReference type="Proteomes" id="UP000246740"/>
    </source>
</evidence>
<evidence type="ECO:0000259" key="1">
    <source>
        <dbReference type="Pfam" id="PF16860"/>
    </source>
</evidence>
<dbReference type="GO" id="GO:0005758">
    <property type="term" value="C:mitochondrial intermembrane space"/>
    <property type="evidence" value="ECO:0007669"/>
    <property type="project" value="TreeGrafter"/>
</dbReference>
<dbReference type="PANTHER" id="PTHR47106:SF1">
    <property type="entry name" value="COILED-COIL-HELIX-COILED-COIL-HELIX DOMAIN-CONTAINING PROTEIN 5"/>
    <property type="match status" value="1"/>
</dbReference>
<organism evidence="2 3">
    <name type="scientific">Testicularia cyperi</name>
    <dbReference type="NCBI Taxonomy" id="1882483"/>
    <lineage>
        <taxon>Eukaryota</taxon>
        <taxon>Fungi</taxon>
        <taxon>Dikarya</taxon>
        <taxon>Basidiomycota</taxon>
        <taxon>Ustilaginomycotina</taxon>
        <taxon>Ustilaginomycetes</taxon>
        <taxon>Ustilaginales</taxon>
        <taxon>Anthracoideaceae</taxon>
        <taxon>Testicularia</taxon>
    </lineage>
</organism>
<name>A0A317XHI0_9BASI</name>
<dbReference type="PANTHER" id="PTHR47106">
    <property type="entry name" value="COILED-COIL-HELIX-COILED-COIL-HELIX DOMAIN-CONTAINING PROTEIN 5"/>
    <property type="match status" value="1"/>
</dbReference>
<dbReference type="InterPro" id="IPR052848">
    <property type="entry name" value="CHCH_domain-containing_protein"/>
</dbReference>
<gene>
    <name evidence="2" type="ORF">BCV70DRAFT_219578</name>
</gene>
<dbReference type="GO" id="GO:0045333">
    <property type="term" value="P:cellular respiration"/>
    <property type="evidence" value="ECO:0007669"/>
    <property type="project" value="TreeGrafter"/>
</dbReference>
<dbReference type="EMBL" id="KZ819212">
    <property type="protein sequence ID" value="PWY97267.1"/>
    <property type="molecule type" value="Genomic_DNA"/>
</dbReference>
<keyword evidence="3" id="KW-1185">Reference proteome</keyword>
<dbReference type="InParanoid" id="A0A317XHI0"/>
<proteinExistence type="predicted"/>
<dbReference type="SUPFAM" id="SSF81531">
    <property type="entry name" value="Non-heme 11 kDa protein of cytochrome bc1 complex (Ubiquinol-cytochrome c reductase)"/>
    <property type="match status" value="1"/>
</dbReference>
<dbReference type="InterPro" id="IPR036811">
    <property type="entry name" value="Ubol_cytC_Rdtase_hinge_dom_sf"/>
</dbReference>
<reference evidence="2 3" key="1">
    <citation type="journal article" date="2018" name="Mol. Biol. Evol.">
        <title>Broad Genomic Sampling Reveals a Smut Pathogenic Ancestry of the Fungal Clade Ustilaginomycotina.</title>
        <authorList>
            <person name="Kijpornyongpan T."/>
            <person name="Mondo S.J."/>
            <person name="Barry K."/>
            <person name="Sandor L."/>
            <person name="Lee J."/>
            <person name="Lipzen A."/>
            <person name="Pangilinan J."/>
            <person name="LaButti K."/>
            <person name="Hainaut M."/>
            <person name="Henrissat B."/>
            <person name="Grigoriev I.V."/>
            <person name="Spatafora J.W."/>
            <person name="Aime M.C."/>
        </authorList>
    </citation>
    <scope>NUCLEOTIDE SEQUENCE [LARGE SCALE GENOMIC DNA]</scope>
    <source>
        <strain evidence="2 3">MCA 3645</strain>
    </source>
</reference>
<dbReference type="Gene3D" id="1.10.287.2900">
    <property type="match status" value="2"/>
</dbReference>
<dbReference type="Pfam" id="PF16860">
    <property type="entry name" value="CX9C"/>
    <property type="match status" value="1"/>
</dbReference>